<dbReference type="PANTHER" id="PTHR42926:SF1">
    <property type="entry name" value="CIRCADIAN CLOCK OSCILLATOR PROTEIN KAIC 1"/>
    <property type="match status" value="1"/>
</dbReference>
<dbReference type="PANTHER" id="PTHR42926">
    <property type="match status" value="1"/>
</dbReference>
<keyword evidence="3" id="KW-0808">Transferase</keyword>
<dbReference type="Pfam" id="PF06745">
    <property type="entry name" value="ATPase"/>
    <property type="match status" value="2"/>
</dbReference>
<keyword evidence="9" id="KW-1185">Reference proteome</keyword>
<evidence type="ECO:0000313" key="9">
    <source>
        <dbReference type="Proteomes" id="UP001597119"/>
    </source>
</evidence>
<dbReference type="GO" id="GO:0016787">
    <property type="term" value="F:hydrolase activity"/>
    <property type="evidence" value="ECO:0007669"/>
    <property type="project" value="UniProtKB-KW"/>
</dbReference>
<evidence type="ECO:0000256" key="3">
    <source>
        <dbReference type="ARBA" id="ARBA00022679"/>
    </source>
</evidence>
<dbReference type="InterPro" id="IPR027417">
    <property type="entry name" value="P-loop_NTPase"/>
</dbReference>
<evidence type="ECO:0000256" key="2">
    <source>
        <dbReference type="ARBA" id="ARBA00022553"/>
    </source>
</evidence>
<dbReference type="PIRSF" id="PIRSF039117">
    <property type="entry name" value="KaiC"/>
    <property type="match status" value="1"/>
</dbReference>
<keyword evidence="6" id="KW-0378">Hydrolase</keyword>
<dbReference type="SUPFAM" id="SSF52540">
    <property type="entry name" value="P-loop containing nucleoside triphosphate hydrolases"/>
    <property type="match status" value="2"/>
</dbReference>
<comment type="caution">
    <text evidence="8">The sequence shown here is derived from an EMBL/GenBank/DDBJ whole genome shotgun (WGS) entry which is preliminary data.</text>
</comment>
<feature type="domain" description="KaiC" evidence="7">
    <location>
        <begin position="242"/>
        <end position="476"/>
    </location>
</feature>
<keyword evidence="2" id="KW-0597">Phosphoprotein</keyword>
<dbReference type="SMART" id="SM00382">
    <property type="entry name" value="AAA"/>
    <property type="match status" value="2"/>
</dbReference>
<dbReference type="Gene3D" id="3.40.50.300">
    <property type="entry name" value="P-loop containing nucleotide triphosphate hydrolases"/>
    <property type="match status" value="2"/>
</dbReference>
<dbReference type="InterPro" id="IPR010624">
    <property type="entry name" value="KaiC_dom"/>
</dbReference>
<sequence>MIDNSLDRVSSGVPGLDGVLRGGFVKGRNYLVRGAPGTGKSILGFHFLTAGGDDETSLLINLEESSDDVRKNAATLGFDLGDVEMLDLSPESDFFVADQSYEMFSPSEVEQRPVTEEIIDRVDDVQPDRVFVDPLTQLRYLAPDEYQFRKQVLAFMRYLKERGATVLYTTQQTPSSSDVDLQFLSDGILELDNDDGRRTISVPKFRGSDRQKGTHSLRVDGDGLEVFPELVPEAHSQEFESEQISSGVPGLDTLLGGGIERGTVTVISGPTGVGKTTTGSLFAEQTATRDERSVIYLFEESESTFTHRTESIGISINEMTESASLAIEEVEPLTQSPEAFAKMVREEVEQRDTEVVMIDGVKGYTLSIQGEETALRRKLHALCRYLKNMGVTVILVDEIDEITGDFQVTNAGISYLADNILFLQYLEVQGELRKTTGVLKKRVSSFEHTLREFEITDDGVHVGDPITGHRGILQGTPEPTEDD</sequence>
<gene>
    <name evidence="8" type="ORF">ACFR9U_03765</name>
</gene>
<evidence type="ECO:0000313" key="8">
    <source>
        <dbReference type="EMBL" id="MFD1586087.1"/>
    </source>
</evidence>
<evidence type="ECO:0000256" key="1">
    <source>
        <dbReference type="ARBA" id="ARBA00012513"/>
    </source>
</evidence>
<dbReference type="InterPro" id="IPR003593">
    <property type="entry name" value="AAA+_ATPase"/>
</dbReference>
<dbReference type="Proteomes" id="UP001597119">
    <property type="component" value="Unassembled WGS sequence"/>
</dbReference>
<dbReference type="PROSITE" id="PS51146">
    <property type="entry name" value="KAIC"/>
    <property type="match status" value="2"/>
</dbReference>
<evidence type="ECO:0000256" key="6">
    <source>
        <dbReference type="ARBA" id="ARBA00022801"/>
    </source>
</evidence>
<organism evidence="8 9">
    <name type="scientific">Halorientalis brevis</name>
    <dbReference type="NCBI Taxonomy" id="1126241"/>
    <lineage>
        <taxon>Archaea</taxon>
        <taxon>Methanobacteriati</taxon>
        <taxon>Methanobacteriota</taxon>
        <taxon>Stenosarchaea group</taxon>
        <taxon>Halobacteria</taxon>
        <taxon>Halobacteriales</taxon>
        <taxon>Haloarculaceae</taxon>
        <taxon>Halorientalis</taxon>
    </lineage>
</organism>
<dbReference type="InterPro" id="IPR030665">
    <property type="entry name" value="KaiC"/>
</dbReference>
<dbReference type="AlphaFoldDB" id="A0ABD6C880"/>
<dbReference type="GO" id="GO:0004674">
    <property type="term" value="F:protein serine/threonine kinase activity"/>
    <property type="evidence" value="ECO:0007669"/>
    <property type="project" value="UniProtKB-EC"/>
</dbReference>
<name>A0ABD6C880_9EURY</name>
<protein>
    <recommendedName>
        <fullName evidence="1">non-specific serine/threonine protein kinase</fullName>
        <ecNumber evidence="1">2.7.11.1</ecNumber>
    </recommendedName>
</protein>
<dbReference type="EMBL" id="JBHUDJ010000002">
    <property type="protein sequence ID" value="MFD1586087.1"/>
    <property type="molecule type" value="Genomic_DNA"/>
</dbReference>
<dbReference type="InterPro" id="IPR051347">
    <property type="entry name" value="Circadian_clock_KaiC-rel"/>
</dbReference>
<accession>A0ABD6C880</accession>
<feature type="domain" description="KaiC" evidence="7">
    <location>
        <begin position="7"/>
        <end position="240"/>
    </location>
</feature>
<dbReference type="InterPro" id="IPR014774">
    <property type="entry name" value="KaiC-like_dom"/>
</dbReference>
<dbReference type="PRINTS" id="PR01874">
    <property type="entry name" value="DNAREPAIRADA"/>
</dbReference>
<evidence type="ECO:0000259" key="7">
    <source>
        <dbReference type="PROSITE" id="PS51146"/>
    </source>
</evidence>
<dbReference type="EC" id="2.7.11.1" evidence="1"/>
<evidence type="ECO:0000256" key="4">
    <source>
        <dbReference type="ARBA" id="ARBA00022737"/>
    </source>
</evidence>
<keyword evidence="5" id="KW-0418">Kinase</keyword>
<dbReference type="RefSeq" id="WP_247376560.1">
    <property type="nucleotide sequence ID" value="NZ_JALLGV010000003.1"/>
</dbReference>
<proteinExistence type="predicted"/>
<reference evidence="8 9" key="1">
    <citation type="journal article" date="2019" name="Int. J. Syst. Evol. Microbiol.">
        <title>The Global Catalogue of Microorganisms (GCM) 10K type strain sequencing project: providing services to taxonomists for standard genome sequencing and annotation.</title>
        <authorList>
            <consortium name="The Broad Institute Genomics Platform"/>
            <consortium name="The Broad Institute Genome Sequencing Center for Infectious Disease"/>
            <person name="Wu L."/>
            <person name="Ma J."/>
        </authorList>
    </citation>
    <scope>NUCLEOTIDE SEQUENCE [LARGE SCALE GENOMIC DNA]</scope>
    <source>
        <strain evidence="8 9">CGMCC 1.12125</strain>
    </source>
</reference>
<keyword evidence="4" id="KW-0677">Repeat</keyword>
<evidence type="ECO:0000256" key="5">
    <source>
        <dbReference type="ARBA" id="ARBA00022777"/>
    </source>
</evidence>